<dbReference type="PROSITE" id="PS51831">
    <property type="entry name" value="HD"/>
    <property type="match status" value="1"/>
</dbReference>
<dbReference type="Pfam" id="PF01966">
    <property type="entry name" value="HD"/>
    <property type="match status" value="1"/>
</dbReference>
<sequence>MKYWGFIKDPLYGYVHITELEKKVIDTRPFQRLHRIKQLVFADYVYPGATHTRFEHSIGVMHLAGLLASSLPEQLSQEEVQEVRIAALLHDVGHGPFSHTYEHLLVKKLGKTHEDLTQWVIRSSELKDVLSEGGLNVERIAKLAVGKLLDKDKPFLDQIIRSAVDVDKMDFIQRDSYHTGAEYGKVDVYRLIYTMDVVDGNLAVNITALPTLEAFVLARIESFRTIYYHKTARAGQISLIKAMELADEDLKLTSFKNVEEFLDLDDYYVWSKLKEHGEARKYILALERRDLLKCAYEKIFHVEDKVISSILTNDAVRRKVEEEIAEEAKISIDEVAIDVPSLPSIPYYHSMRFDLMDIPLIDSKAPSRRVLLKATEISRVIDVLRGFMNIIRVYTSAKSRDKVKEAAEKVLGAPPESTRVSY</sequence>
<feature type="domain" description="HD" evidence="1">
    <location>
        <begin position="53"/>
        <end position="169"/>
    </location>
</feature>
<evidence type="ECO:0000313" key="3">
    <source>
        <dbReference type="EMBL" id="RLE53625.1"/>
    </source>
</evidence>
<reference evidence="4 5" key="1">
    <citation type="submission" date="2018-06" db="EMBL/GenBank/DDBJ databases">
        <title>Extensive metabolic versatility and redundancy in microbially diverse, dynamic hydrothermal sediments.</title>
        <authorList>
            <person name="Dombrowski N."/>
            <person name="Teske A."/>
            <person name="Baker B.J."/>
        </authorList>
    </citation>
    <scope>NUCLEOTIDE SEQUENCE [LARGE SCALE GENOMIC DNA]</scope>
    <source>
        <strain evidence="3">B34_G17</strain>
        <strain evidence="2">B66_G16</strain>
    </source>
</reference>
<comment type="caution">
    <text evidence="2">The sequence shown here is derived from an EMBL/GenBank/DDBJ whole genome shotgun (WGS) entry which is preliminary data.</text>
</comment>
<protein>
    <recommendedName>
        <fullName evidence="1">HD domain-containing protein</fullName>
    </recommendedName>
</protein>
<dbReference type="CDD" id="cd00077">
    <property type="entry name" value="HDc"/>
    <property type="match status" value="1"/>
</dbReference>
<evidence type="ECO:0000259" key="1">
    <source>
        <dbReference type="PROSITE" id="PS51831"/>
    </source>
</evidence>
<name>A0A497EUC0_9CREN</name>
<dbReference type="EMBL" id="QMQX01000005">
    <property type="protein sequence ID" value="RLE53625.1"/>
    <property type="molecule type" value="Genomic_DNA"/>
</dbReference>
<dbReference type="PANTHER" id="PTHR11373">
    <property type="entry name" value="DEOXYNUCLEOSIDE TRIPHOSPHATE TRIPHOSPHOHYDROLASE"/>
    <property type="match status" value="1"/>
</dbReference>
<dbReference type="SMART" id="SM00471">
    <property type="entry name" value="HDc"/>
    <property type="match status" value="1"/>
</dbReference>
<dbReference type="GO" id="GO:0006203">
    <property type="term" value="P:dGTP catabolic process"/>
    <property type="evidence" value="ECO:0007669"/>
    <property type="project" value="TreeGrafter"/>
</dbReference>
<dbReference type="Pfam" id="PF19276">
    <property type="entry name" value="HD_assoc_2"/>
    <property type="match status" value="1"/>
</dbReference>
<dbReference type="AlphaFoldDB" id="A0A497EUC0"/>
<dbReference type="Gene3D" id="1.10.3210.10">
    <property type="entry name" value="Hypothetical protein af1432"/>
    <property type="match status" value="1"/>
</dbReference>
<dbReference type="InterPro" id="IPR003607">
    <property type="entry name" value="HD/PDEase_dom"/>
</dbReference>
<dbReference type="Proteomes" id="UP000278475">
    <property type="component" value="Unassembled WGS sequence"/>
</dbReference>
<evidence type="ECO:0000313" key="2">
    <source>
        <dbReference type="EMBL" id="RLE50729.1"/>
    </source>
</evidence>
<dbReference type="InterPro" id="IPR006674">
    <property type="entry name" value="HD_domain"/>
</dbReference>
<evidence type="ECO:0000313" key="5">
    <source>
        <dbReference type="Proteomes" id="UP000278475"/>
    </source>
</evidence>
<proteinExistence type="predicted"/>
<organism evidence="2 5">
    <name type="scientific">Thermoproteota archaeon</name>
    <dbReference type="NCBI Taxonomy" id="2056631"/>
    <lineage>
        <taxon>Archaea</taxon>
        <taxon>Thermoproteota</taxon>
    </lineage>
</organism>
<evidence type="ECO:0000313" key="4">
    <source>
        <dbReference type="Proteomes" id="UP000272051"/>
    </source>
</evidence>
<dbReference type="GO" id="GO:0008832">
    <property type="term" value="F:dGTPase activity"/>
    <property type="evidence" value="ECO:0007669"/>
    <property type="project" value="TreeGrafter"/>
</dbReference>
<accession>A0A497EUC0</accession>
<gene>
    <name evidence="2" type="ORF">DRJ31_00090</name>
    <name evidence="3" type="ORF">DRJ33_00525</name>
</gene>
<dbReference type="EMBL" id="QMQV01000001">
    <property type="protein sequence ID" value="RLE50729.1"/>
    <property type="molecule type" value="Genomic_DNA"/>
</dbReference>
<dbReference type="SUPFAM" id="SSF109604">
    <property type="entry name" value="HD-domain/PDEase-like"/>
    <property type="match status" value="1"/>
</dbReference>
<dbReference type="PANTHER" id="PTHR11373:SF4">
    <property type="entry name" value="DEOXYNUCLEOSIDE TRIPHOSPHATE TRIPHOSPHOHYDROLASE SAMHD1"/>
    <property type="match status" value="1"/>
</dbReference>
<dbReference type="Proteomes" id="UP000272051">
    <property type="component" value="Unassembled WGS sequence"/>
</dbReference>
<dbReference type="InterPro" id="IPR045509">
    <property type="entry name" value="HD_assoc_2"/>
</dbReference>
<dbReference type="InterPro" id="IPR050135">
    <property type="entry name" value="dGTPase-like"/>
</dbReference>